<evidence type="ECO:0000256" key="2">
    <source>
        <dbReference type="ARBA" id="ARBA00023163"/>
    </source>
</evidence>
<dbReference type="InterPro" id="IPR009071">
    <property type="entry name" value="HMG_box_dom"/>
</dbReference>
<keyword evidence="2" id="KW-0804">Transcription</keyword>
<feature type="DNA-binding region" description="HMG box" evidence="3">
    <location>
        <begin position="78"/>
        <end position="146"/>
    </location>
</feature>
<keyword evidence="1 3" id="KW-0238">DNA-binding</keyword>
<evidence type="ECO:0000256" key="3">
    <source>
        <dbReference type="PROSITE-ProRule" id="PRU00267"/>
    </source>
</evidence>
<dbReference type="GO" id="GO:0000978">
    <property type="term" value="F:RNA polymerase II cis-regulatory region sequence-specific DNA binding"/>
    <property type="evidence" value="ECO:0007669"/>
    <property type="project" value="TreeGrafter"/>
</dbReference>
<dbReference type="Pfam" id="PF00505">
    <property type="entry name" value="HMG_box"/>
    <property type="match status" value="1"/>
</dbReference>
<dbReference type="EMBL" id="KI925462">
    <property type="protein sequence ID" value="ETW78432.1"/>
    <property type="molecule type" value="Genomic_DNA"/>
</dbReference>
<keyword evidence="7" id="KW-1185">Reference proteome</keyword>
<evidence type="ECO:0000313" key="6">
    <source>
        <dbReference type="EMBL" id="ETW78432.1"/>
    </source>
</evidence>
<feature type="compositionally biased region" description="Basic and acidic residues" evidence="4">
    <location>
        <begin position="28"/>
        <end position="37"/>
    </location>
</feature>
<evidence type="ECO:0000256" key="4">
    <source>
        <dbReference type="SAM" id="MobiDB-lite"/>
    </source>
</evidence>
<feature type="compositionally biased region" description="Low complexity" evidence="4">
    <location>
        <begin position="38"/>
        <end position="47"/>
    </location>
</feature>
<dbReference type="RefSeq" id="XP_009550403.1">
    <property type="nucleotide sequence ID" value="XM_009552108.1"/>
</dbReference>
<dbReference type="OrthoDB" id="1919336at2759"/>
<sequence length="203" mass="22657">MSRSDHILAHHPHRTSATAGPNNSDLDDAPRRLDRDSSLSGSDDSSSVPHSPQTQKLSADSPEDVQLTAQTLNADGTPKRPMNAFMIFARRRRPQVSAANQMMRTGEISKILSREWTSMDLSDKQYYLDQAKHLKDNFNSKYPDYVYRRRPNNSRKKRKLDATLNTLLDSGSSADHLDDVGATHGFDYASSVEDDGAVHASTR</sequence>
<name>W4JXX5_HETIT</name>
<dbReference type="InterPro" id="IPR036910">
    <property type="entry name" value="HMG_box_dom_sf"/>
</dbReference>
<dbReference type="GO" id="GO:0005634">
    <property type="term" value="C:nucleus"/>
    <property type="evidence" value="ECO:0007669"/>
    <property type="project" value="UniProtKB-UniRule"/>
</dbReference>
<dbReference type="AlphaFoldDB" id="W4JXX5"/>
<dbReference type="GO" id="GO:0001228">
    <property type="term" value="F:DNA-binding transcription activator activity, RNA polymerase II-specific"/>
    <property type="evidence" value="ECO:0007669"/>
    <property type="project" value="TreeGrafter"/>
</dbReference>
<dbReference type="InterPro" id="IPR050140">
    <property type="entry name" value="SRY-related_HMG-box_TF-like"/>
</dbReference>
<dbReference type="GO" id="GO:0030154">
    <property type="term" value="P:cell differentiation"/>
    <property type="evidence" value="ECO:0007669"/>
    <property type="project" value="TreeGrafter"/>
</dbReference>
<organism evidence="6 7">
    <name type="scientific">Heterobasidion irregulare (strain TC 32-1)</name>
    <dbReference type="NCBI Taxonomy" id="747525"/>
    <lineage>
        <taxon>Eukaryota</taxon>
        <taxon>Fungi</taxon>
        <taxon>Dikarya</taxon>
        <taxon>Basidiomycota</taxon>
        <taxon>Agaricomycotina</taxon>
        <taxon>Agaricomycetes</taxon>
        <taxon>Russulales</taxon>
        <taxon>Bondarzewiaceae</taxon>
        <taxon>Heterobasidion</taxon>
        <taxon>Heterobasidion annosum species complex</taxon>
    </lineage>
</organism>
<dbReference type="PANTHER" id="PTHR10270">
    <property type="entry name" value="SOX TRANSCRIPTION FACTOR"/>
    <property type="match status" value="1"/>
</dbReference>
<dbReference type="HOGENOM" id="CLU_1351770_0_0_1"/>
<accession>W4JXX5</accession>
<dbReference type="Proteomes" id="UP000030671">
    <property type="component" value="Unassembled WGS sequence"/>
</dbReference>
<evidence type="ECO:0000313" key="7">
    <source>
        <dbReference type="Proteomes" id="UP000030671"/>
    </source>
</evidence>
<gene>
    <name evidence="6" type="ORF">HETIRDRAFT_411410</name>
</gene>
<evidence type="ECO:0000256" key="1">
    <source>
        <dbReference type="ARBA" id="ARBA00023125"/>
    </source>
</evidence>
<feature type="region of interest" description="Disordered" evidence="4">
    <location>
        <begin position="1"/>
        <end position="63"/>
    </location>
</feature>
<proteinExistence type="predicted"/>
<dbReference type="SUPFAM" id="SSF47095">
    <property type="entry name" value="HMG-box"/>
    <property type="match status" value="1"/>
</dbReference>
<feature type="domain" description="HMG box" evidence="5">
    <location>
        <begin position="78"/>
        <end position="146"/>
    </location>
</feature>
<feature type="non-terminal residue" evidence="6">
    <location>
        <position position="203"/>
    </location>
</feature>
<dbReference type="GeneID" id="20672948"/>
<dbReference type="InParanoid" id="W4JXX5"/>
<reference evidence="6 7" key="1">
    <citation type="journal article" date="2012" name="New Phytol.">
        <title>Insight into trade-off between wood decay and parasitism from the genome of a fungal forest pathogen.</title>
        <authorList>
            <person name="Olson A."/>
            <person name="Aerts A."/>
            <person name="Asiegbu F."/>
            <person name="Belbahri L."/>
            <person name="Bouzid O."/>
            <person name="Broberg A."/>
            <person name="Canback B."/>
            <person name="Coutinho P.M."/>
            <person name="Cullen D."/>
            <person name="Dalman K."/>
            <person name="Deflorio G."/>
            <person name="van Diepen L.T."/>
            <person name="Dunand C."/>
            <person name="Duplessis S."/>
            <person name="Durling M."/>
            <person name="Gonthier P."/>
            <person name="Grimwood J."/>
            <person name="Fossdal C.G."/>
            <person name="Hansson D."/>
            <person name="Henrissat B."/>
            <person name="Hietala A."/>
            <person name="Himmelstrand K."/>
            <person name="Hoffmeister D."/>
            <person name="Hogberg N."/>
            <person name="James T.Y."/>
            <person name="Karlsson M."/>
            <person name="Kohler A."/>
            <person name="Kues U."/>
            <person name="Lee Y.H."/>
            <person name="Lin Y.C."/>
            <person name="Lind M."/>
            <person name="Lindquist E."/>
            <person name="Lombard V."/>
            <person name="Lucas S."/>
            <person name="Lunden K."/>
            <person name="Morin E."/>
            <person name="Murat C."/>
            <person name="Park J."/>
            <person name="Raffaello T."/>
            <person name="Rouze P."/>
            <person name="Salamov A."/>
            <person name="Schmutz J."/>
            <person name="Solheim H."/>
            <person name="Stahlberg J."/>
            <person name="Velez H."/>
            <person name="de Vries R.P."/>
            <person name="Wiebenga A."/>
            <person name="Woodward S."/>
            <person name="Yakovlev I."/>
            <person name="Garbelotto M."/>
            <person name="Martin F."/>
            <person name="Grigoriev I.V."/>
            <person name="Stenlid J."/>
        </authorList>
    </citation>
    <scope>NUCLEOTIDE SEQUENCE [LARGE SCALE GENOMIC DNA]</scope>
    <source>
        <strain evidence="6 7">TC 32-1</strain>
    </source>
</reference>
<dbReference type="PANTHER" id="PTHR10270:SF161">
    <property type="entry name" value="SEX-DETERMINING REGION Y PROTEIN"/>
    <property type="match status" value="1"/>
</dbReference>
<protein>
    <recommendedName>
        <fullName evidence="5">HMG box domain-containing protein</fullName>
    </recommendedName>
</protein>
<dbReference type="Gene3D" id="1.10.30.10">
    <property type="entry name" value="High mobility group box domain"/>
    <property type="match status" value="1"/>
</dbReference>
<dbReference type="eggNOG" id="KOG0527">
    <property type="taxonomic scope" value="Eukaryota"/>
</dbReference>
<feature type="compositionally biased region" description="Polar residues" evidence="4">
    <location>
        <begin position="48"/>
        <end position="58"/>
    </location>
</feature>
<dbReference type="PROSITE" id="PS50118">
    <property type="entry name" value="HMG_BOX_2"/>
    <property type="match status" value="1"/>
</dbReference>
<dbReference type="SMART" id="SM00398">
    <property type="entry name" value="HMG"/>
    <property type="match status" value="1"/>
</dbReference>
<evidence type="ECO:0000259" key="5">
    <source>
        <dbReference type="PROSITE" id="PS50118"/>
    </source>
</evidence>
<dbReference type="KEGG" id="hir:HETIRDRAFT_411410"/>
<keyword evidence="3" id="KW-0539">Nucleus</keyword>